<proteinExistence type="predicted"/>
<feature type="transmembrane region" description="Helical" evidence="1">
    <location>
        <begin position="137"/>
        <end position="157"/>
    </location>
</feature>
<protein>
    <recommendedName>
        <fullName evidence="4">DUF2867 domain-containing protein</fullName>
    </recommendedName>
</protein>
<comment type="caution">
    <text evidence="2">The sequence shown here is derived from an EMBL/GenBank/DDBJ whole genome shotgun (WGS) entry which is preliminary data.</text>
</comment>
<evidence type="ECO:0000313" key="3">
    <source>
        <dbReference type="Proteomes" id="UP000033035"/>
    </source>
</evidence>
<dbReference type="Proteomes" id="UP000033035">
    <property type="component" value="Unassembled WGS sequence"/>
</dbReference>
<keyword evidence="1" id="KW-0472">Membrane</keyword>
<dbReference type="HOGENOM" id="CLU_116730_1_0_10"/>
<dbReference type="STRING" id="1203610.HMPREF1536_03232"/>
<keyword evidence="1" id="KW-1133">Transmembrane helix</keyword>
<keyword evidence="1" id="KW-0812">Transmembrane</keyword>
<organism evidence="2 3">
    <name type="scientific">Parabacteroides gordonii MS-1 = DSM 23371</name>
    <dbReference type="NCBI Taxonomy" id="1203610"/>
    <lineage>
        <taxon>Bacteria</taxon>
        <taxon>Pseudomonadati</taxon>
        <taxon>Bacteroidota</taxon>
        <taxon>Bacteroidia</taxon>
        <taxon>Bacteroidales</taxon>
        <taxon>Tannerellaceae</taxon>
        <taxon>Parabacteroides</taxon>
    </lineage>
</organism>
<reference evidence="2 3" key="1">
    <citation type="submission" date="2013-04" db="EMBL/GenBank/DDBJ databases">
        <title>The Genome Sequence of Parabacteroides gordonii DSM 23371.</title>
        <authorList>
            <consortium name="The Broad Institute Genomics Platform"/>
            <person name="Earl A."/>
            <person name="Ward D."/>
            <person name="Feldgarden M."/>
            <person name="Gevers D."/>
            <person name="Martens E."/>
            <person name="Sakamoto M."/>
            <person name="Benno Y."/>
            <person name="Suzuki N."/>
            <person name="Matsunaga N."/>
            <person name="Koshihara K."/>
            <person name="Seki M."/>
            <person name="Komiya H."/>
            <person name="Walker B."/>
            <person name="Young S."/>
            <person name="Zeng Q."/>
            <person name="Gargeya S."/>
            <person name="Fitzgerald M."/>
            <person name="Haas B."/>
            <person name="Abouelleil A."/>
            <person name="Allen A.W."/>
            <person name="Alvarado L."/>
            <person name="Arachchi H.M."/>
            <person name="Berlin A.M."/>
            <person name="Chapman S.B."/>
            <person name="Gainer-Dewar J."/>
            <person name="Goldberg J."/>
            <person name="Griggs A."/>
            <person name="Gujja S."/>
            <person name="Hansen M."/>
            <person name="Howarth C."/>
            <person name="Imamovic A."/>
            <person name="Ireland A."/>
            <person name="Larimer J."/>
            <person name="McCowan C."/>
            <person name="Murphy C."/>
            <person name="Pearson M."/>
            <person name="Poon T.W."/>
            <person name="Priest M."/>
            <person name="Roberts A."/>
            <person name="Saif S."/>
            <person name="Shea T."/>
            <person name="Sisk P."/>
            <person name="Sykes S."/>
            <person name="Wortman J."/>
            <person name="Nusbaum C."/>
            <person name="Birren B."/>
        </authorList>
    </citation>
    <scope>NUCLEOTIDE SEQUENCE [LARGE SCALE GENOMIC DNA]</scope>
    <source>
        <strain evidence="2 3">MS-1</strain>
    </source>
</reference>
<sequence length="174" mass="20176">MKVKNSTIPADSLINKYLPANYSDAFECEITTEKEITADDILISLWTDMPDWVNKLFKLRNLLVKPFGLQAGEKEKPDIERCIRTGEKTPLANITDKSPNETIMQLDDKHLCAYLSIHMEDLGENRKKIRCITVVHFHYWLGYAYFYAICPFHFLVVRGMLKHILRPSALKTNK</sequence>
<evidence type="ECO:0000256" key="1">
    <source>
        <dbReference type="SAM" id="Phobius"/>
    </source>
</evidence>
<evidence type="ECO:0000313" key="2">
    <source>
        <dbReference type="EMBL" id="KKB55757.1"/>
    </source>
</evidence>
<dbReference type="InterPro" id="IPR021295">
    <property type="entry name" value="DUF2867"/>
</dbReference>
<dbReference type="AlphaFoldDB" id="A0A0F5JE67"/>
<evidence type="ECO:0008006" key="4">
    <source>
        <dbReference type="Google" id="ProtNLM"/>
    </source>
</evidence>
<dbReference type="Pfam" id="PF11066">
    <property type="entry name" value="DUF2867"/>
    <property type="match status" value="1"/>
</dbReference>
<dbReference type="RefSeq" id="WP_028726210.1">
    <property type="nucleotide sequence ID" value="NZ_AUAE01000008.1"/>
</dbReference>
<dbReference type="PATRIC" id="fig|1203610.3.peg.3295"/>
<gene>
    <name evidence="2" type="ORF">HMPREF1536_03232</name>
</gene>
<accession>A0A0F5JE67</accession>
<name>A0A0F5JE67_9BACT</name>
<keyword evidence="3" id="KW-1185">Reference proteome</keyword>
<dbReference type="EMBL" id="AQHW01000015">
    <property type="protein sequence ID" value="KKB55757.1"/>
    <property type="molecule type" value="Genomic_DNA"/>
</dbReference>